<dbReference type="Proteomes" id="UP000002675">
    <property type="component" value="Chromosome I"/>
</dbReference>
<dbReference type="KEGG" id="vvy:VV1493"/>
<accession>Q7MLD4</accession>
<proteinExistence type="predicted"/>
<sequence>MMSTGKIRQNGKSRKYISDERNSFNSSLNGESQFKRDYLAK</sequence>
<dbReference type="HOGENOM" id="CLU_3278671_0_0_6"/>
<evidence type="ECO:0000256" key="1">
    <source>
        <dbReference type="SAM" id="MobiDB-lite"/>
    </source>
</evidence>
<feature type="region of interest" description="Disordered" evidence="1">
    <location>
        <begin position="1"/>
        <end position="41"/>
    </location>
</feature>
<dbReference type="AlphaFoldDB" id="Q7MLD4"/>
<feature type="compositionally biased region" description="Polar residues" evidence="1">
    <location>
        <begin position="23"/>
        <end position="32"/>
    </location>
</feature>
<evidence type="ECO:0000313" key="3">
    <source>
        <dbReference type="Proteomes" id="UP000002675"/>
    </source>
</evidence>
<dbReference type="EMBL" id="BA000037">
    <property type="protein sequence ID" value="BAC94257.1"/>
    <property type="molecule type" value="Genomic_DNA"/>
</dbReference>
<organism evidence="2 3">
    <name type="scientific">Vibrio vulnificus (strain YJ016)</name>
    <dbReference type="NCBI Taxonomy" id="196600"/>
    <lineage>
        <taxon>Bacteria</taxon>
        <taxon>Pseudomonadati</taxon>
        <taxon>Pseudomonadota</taxon>
        <taxon>Gammaproteobacteria</taxon>
        <taxon>Vibrionales</taxon>
        <taxon>Vibrionaceae</taxon>
        <taxon>Vibrio</taxon>
    </lineage>
</organism>
<reference evidence="2 3" key="1">
    <citation type="journal article" date="2003" name="Genome Res.">
        <title>Comparative genome analysis of Vibrio vulnificus, a marine pathogen.</title>
        <authorList>
            <person name="Chen C.Y."/>
            <person name="Wu K.M."/>
            <person name="Chang Y.C."/>
            <person name="Chang C.H."/>
            <person name="Tsai H.C."/>
            <person name="Liao T.L."/>
            <person name="Liu Y.M."/>
            <person name="Chen H.J."/>
            <person name="Shen A.B."/>
            <person name="Li J.C."/>
            <person name="Su T.L."/>
            <person name="Shao C.P."/>
            <person name="Lee C.T."/>
            <person name="Hor L.I."/>
            <person name="Tsai S.F."/>
        </authorList>
    </citation>
    <scope>NUCLEOTIDE SEQUENCE [LARGE SCALE GENOMIC DNA]</scope>
    <source>
        <strain evidence="2 3">YJ016</strain>
    </source>
</reference>
<name>Q7MLD4_VIBVY</name>
<evidence type="ECO:0000313" key="2">
    <source>
        <dbReference type="EMBL" id="BAC94257.1"/>
    </source>
</evidence>
<gene>
    <name evidence="2" type="ordered locus">VV1493</name>
</gene>
<protein>
    <submittedName>
        <fullName evidence="2">Uncharacterized protein</fullName>
    </submittedName>
</protein>